<accession>A0A0E9T905</accession>
<evidence type="ECO:0000313" key="1">
    <source>
        <dbReference type="EMBL" id="JAH50126.1"/>
    </source>
</evidence>
<sequence>MPKRYYSHTVPHQSLRSVLRHCWRNMTLIRSPDCQGF</sequence>
<reference evidence="1" key="1">
    <citation type="submission" date="2014-11" db="EMBL/GenBank/DDBJ databases">
        <authorList>
            <person name="Amaro Gonzalez C."/>
        </authorList>
    </citation>
    <scope>NUCLEOTIDE SEQUENCE</scope>
</reference>
<organism evidence="1">
    <name type="scientific">Anguilla anguilla</name>
    <name type="common">European freshwater eel</name>
    <name type="synonym">Muraena anguilla</name>
    <dbReference type="NCBI Taxonomy" id="7936"/>
    <lineage>
        <taxon>Eukaryota</taxon>
        <taxon>Metazoa</taxon>
        <taxon>Chordata</taxon>
        <taxon>Craniata</taxon>
        <taxon>Vertebrata</taxon>
        <taxon>Euteleostomi</taxon>
        <taxon>Actinopterygii</taxon>
        <taxon>Neopterygii</taxon>
        <taxon>Teleostei</taxon>
        <taxon>Anguilliformes</taxon>
        <taxon>Anguillidae</taxon>
        <taxon>Anguilla</taxon>
    </lineage>
</organism>
<protein>
    <submittedName>
        <fullName evidence="1">Uncharacterized protein</fullName>
    </submittedName>
</protein>
<proteinExistence type="predicted"/>
<reference evidence="1" key="2">
    <citation type="journal article" date="2015" name="Fish Shellfish Immunol.">
        <title>Early steps in the European eel (Anguilla anguilla)-Vibrio vulnificus interaction in the gills: Role of the RtxA13 toxin.</title>
        <authorList>
            <person name="Callol A."/>
            <person name="Pajuelo D."/>
            <person name="Ebbesson L."/>
            <person name="Teles M."/>
            <person name="MacKenzie S."/>
            <person name="Amaro C."/>
        </authorList>
    </citation>
    <scope>NUCLEOTIDE SEQUENCE</scope>
</reference>
<dbReference type="EMBL" id="GBXM01058451">
    <property type="protein sequence ID" value="JAH50126.1"/>
    <property type="molecule type" value="Transcribed_RNA"/>
</dbReference>
<dbReference type="AlphaFoldDB" id="A0A0E9T905"/>
<name>A0A0E9T905_ANGAN</name>